<dbReference type="OrthoDB" id="5985990at2759"/>
<feature type="chain" id="PRO_5027550438" evidence="2">
    <location>
        <begin position="20"/>
        <end position="199"/>
    </location>
</feature>
<keyword evidence="2" id="KW-0732">Signal</keyword>
<sequence>MDILRILFVLFKVTAVTKAIGCRTLTFLSCMENMTFTGHVTSSFEDSEPESMCKVRCWMDDSCVSINLKPNGSVMTCELSNTDHIGEPSDLVPIPGGKYCPVKNPCSSNPCQAGTKCTPDFSFEKYICKNNNNEATTSGTTIPTTRGSTDQSSDTPTPTTHGSTDQSSDTPTPTTNGSTDQSSDAPTLTTQGFGEGYDK</sequence>
<dbReference type="GeneID" id="116293862"/>
<feature type="compositionally biased region" description="Polar residues" evidence="1">
    <location>
        <begin position="176"/>
        <end position="192"/>
    </location>
</feature>
<feature type="compositionally biased region" description="Low complexity" evidence="1">
    <location>
        <begin position="136"/>
        <end position="175"/>
    </location>
</feature>
<dbReference type="KEGG" id="aten:116293862"/>
<protein>
    <submittedName>
        <fullName evidence="4">Uncharacterized protein LOC116293862</fullName>
    </submittedName>
</protein>
<name>A0A6P8HXA5_ACTTE</name>
<gene>
    <name evidence="4" type="primary">LOC116293862</name>
</gene>
<accession>A0A6P8HXA5</accession>
<feature type="region of interest" description="Disordered" evidence="1">
    <location>
        <begin position="134"/>
        <end position="199"/>
    </location>
</feature>
<dbReference type="Proteomes" id="UP000515163">
    <property type="component" value="Unplaced"/>
</dbReference>
<organism evidence="3 4">
    <name type="scientific">Actinia tenebrosa</name>
    <name type="common">Australian red waratah sea anemone</name>
    <dbReference type="NCBI Taxonomy" id="6105"/>
    <lineage>
        <taxon>Eukaryota</taxon>
        <taxon>Metazoa</taxon>
        <taxon>Cnidaria</taxon>
        <taxon>Anthozoa</taxon>
        <taxon>Hexacorallia</taxon>
        <taxon>Actiniaria</taxon>
        <taxon>Actiniidae</taxon>
        <taxon>Actinia</taxon>
    </lineage>
</organism>
<evidence type="ECO:0000256" key="2">
    <source>
        <dbReference type="SAM" id="SignalP"/>
    </source>
</evidence>
<dbReference type="AlphaFoldDB" id="A0A6P8HXA5"/>
<evidence type="ECO:0000313" key="4">
    <source>
        <dbReference type="RefSeq" id="XP_031557217.1"/>
    </source>
</evidence>
<evidence type="ECO:0000256" key="1">
    <source>
        <dbReference type="SAM" id="MobiDB-lite"/>
    </source>
</evidence>
<feature type="signal peptide" evidence="2">
    <location>
        <begin position="1"/>
        <end position="19"/>
    </location>
</feature>
<dbReference type="RefSeq" id="XP_031557217.1">
    <property type="nucleotide sequence ID" value="XM_031701357.1"/>
</dbReference>
<proteinExistence type="predicted"/>
<keyword evidence="3" id="KW-1185">Reference proteome</keyword>
<evidence type="ECO:0000313" key="3">
    <source>
        <dbReference type="Proteomes" id="UP000515163"/>
    </source>
</evidence>
<reference evidence="4" key="1">
    <citation type="submission" date="2025-08" db="UniProtKB">
        <authorList>
            <consortium name="RefSeq"/>
        </authorList>
    </citation>
    <scope>IDENTIFICATION</scope>
    <source>
        <tissue evidence="4">Tentacle</tissue>
    </source>
</reference>
<dbReference type="InParanoid" id="A0A6P8HXA5"/>